<proteinExistence type="predicted"/>
<organism evidence="2">
    <name type="scientific">Thiolapillus brandeum</name>
    <dbReference type="NCBI Taxonomy" id="1076588"/>
    <lineage>
        <taxon>Bacteria</taxon>
        <taxon>Pseudomonadati</taxon>
        <taxon>Pseudomonadota</taxon>
        <taxon>Gammaproteobacteria</taxon>
        <taxon>Chromatiales</taxon>
        <taxon>Sedimenticolaceae</taxon>
        <taxon>Thiolapillus</taxon>
    </lineage>
</organism>
<dbReference type="InterPro" id="IPR005303">
    <property type="entry name" value="MOCOS_middle"/>
</dbReference>
<reference evidence="2" key="1">
    <citation type="journal article" date="2020" name="mSystems">
        <title>Genome- and Community-Level Interaction Insights into Carbon Utilization and Element Cycling Functions of Hydrothermarchaeota in Hydrothermal Sediment.</title>
        <authorList>
            <person name="Zhou Z."/>
            <person name="Liu Y."/>
            <person name="Xu W."/>
            <person name="Pan J."/>
            <person name="Luo Z.H."/>
            <person name="Li M."/>
        </authorList>
    </citation>
    <scope>NUCLEOTIDE SEQUENCE [LARGE SCALE GENOMIC DNA]</scope>
    <source>
        <strain evidence="2">HyVt-26</strain>
    </source>
</reference>
<evidence type="ECO:0000313" key="2">
    <source>
        <dbReference type="EMBL" id="HDK38605.1"/>
    </source>
</evidence>
<gene>
    <name evidence="2" type="ORF">ENG92_06280</name>
</gene>
<dbReference type="EMBL" id="DRCV01000281">
    <property type="protein sequence ID" value="HDK38605.1"/>
    <property type="molecule type" value="Genomic_DNA"/>
</dbReference>
<evidence type="ECO:0000259" key="1">
    <source>
        <dbReference type="Pfam" id="PF03476"/>
    </source>
</evidence>
<dbReference type="SUPFAM" id="SSF141673">
    <property type="entry name" value="MOSC N-terminal domain-like"/>
    <property type="match status" value="1"/>
</dbReference>
<sequence>MRLSALYRYPVKSLRGEMLDAAEVGVRGLLHDRHWMLVNEQGRFLTQRELPRMVLVRPKVLGKALLLRAPGMPEIEILPGFDEDLAVQVWRDQCLARVMNPAADEWLSRFLGQSCRLVYLPDDRVRQVDQDYAQVDDEVGFADGFPFL</sequence>
<dbReference type="Proteomes" id="UP000885822">
    <property type="component" value="Unassembled WGS sequence"/>
</dbReference>
<feature type="domain" description="Molybdenum cofactor sulfurase middle" evidence="1">
    <location>
        <begin position="2"/>
        <end position="113"/>
    </location>
</feature>
<feature type="non-terminal residue" evidence="2">
    <location>
        <position position="148"/>
    </location>
</feature>
<comment type="caution">
    <text evidence="2">The sequence shown here is derived from an EMBL/GenBank/DDBJ whole genome shotgun (WGS) entry which is preliminary data.</text>
</comment>
<dbReference type="AlphaFoldDB" id="A0A831NWB4"/>
<dbReference type="Pfam" id="PF03476">
    <property type="entry name" value="MOSC_N"/>
    <property type="match status" value="1"/>
</dbReference>
<name>A0A831NWB4_9GAMM</name>
<protein>
    <submittedName>
        <fullName evidence="2">MOSC domain-containing protein</fullName>
    </submittedName>
</protein>
<accession>A0A831NWB4</accession>